<evidence type="ECO:0000259" key="13">
    <source>
        <dbReference type="Pfam" id="PF13244"/>
    </source>
</evidence>
<dbReference type="GO" id="GO:0006811">
    <property type="term" value="P:monoatomic ion transport"/>
    <property type="evidence" value="ECO:0007669"/>
    <property type="project" value="UniProtKB-KW"/>
</dbReference>
<feature type="domain" description="MrpA C-terminal/MbhE" evidence="14">
    <location>
        <begin position="679"/>
        <end position="768"/>
    </location>
</feature>
<feature type="transmembrane region" description="Helical" evidence="10">
    <location>
        <begin position="320"/>
        <end position="344"/>
    </location>
</feature>
<gene>
    <name evidence="15" type="ORF">FEM03_18870</name>
</gene>
<dbReference type="PANTHER" id="PTHR43373">
    <property type="entry name" value="NA(+)/H(+) ANTIPORTER SUBUNIT"/>
    <property type="match status" value="1"/>
</dbReference>
<dbReference type="NCBIfam" id="NF009287">
    <property type="entry name" value="PRK12647.1"/>
    <property type="match status" value="1"/>
</dbReference>
<feature type="transmembrane region" description="Helical" evidence="10">
    <location>
        <begin position="27"/>
        <end position="46"/>
    </location>
</feature>
<feature type="transmembrane region" description="Helical" evidence="10">
    <location>
        <begin position="738"/>
        <end position="756"/>
    </location>
</feature>
<evidence type="ECO:0000256" key="1">
    <source>
        <dbReference type="ARBA" id="ARBA00004651"/>
    </source>
</evidence>
<evidence type="ECO:0000256" key="2">
    <source>
        <dbReference type="ARBA" id="ARBA00022448"/>
    </source>
</evidence>
<evidence type="ECO:0000259" key="14">
    <source>
        <dbReference type="Pfam" id="PF20501"/>
    </source>
</evidence>
<evidence type="ECO:0000313" key="16">
    <source>
        <dbReference type="Proteomes" id="UP000306196"/>
    </source>
</evidence>
<feature type="transmembrane region" description="Helical" evidence="10">
    <location>
        <begin position="680"/>
        <end position="701"/>
    </location>
</feature>
<dbReference type="InterPro" id="IPR046806">
    <property type="entry name" value="MrpA_C/MbhE"/>
</dbReference>
<dbReference type="Pfam" id="PF00662">
    <property type="entry name" value="Proton_antipo_N"/>
    <property type="match status" value="1"/>
</dbReference>
<feature type="transmembrane region" description="Helical" evidence="10">
    <location>
        <begin position="563"/>
        <end position="583"/>
    </location>
</feature>
<feature type="domain" description="MrpA C-terminal/MbhD" evidence="13">
    <location>
        <begin position="604"/>
        <end position="669"/>
    </location>
</feature>
<feature type="transmembrane region" description="Helical" evidence="10">
    <location>
        <begin position="267"/>
        <end position="289"/>
    </location>
</feature>
<dbReference type="InterPro" id="IPR001516">
    <property type="entry name" value="Proton_antipo_N"/>
</dbReference>
<evidence type="ECO:0000313" key="15">
    <source>
        <dbReference type="EMBL" id="TLD69163.1"/>
    </source>
</evidence>
<dbReference type="Gene3D" id="1.20.120.1200">
    <property type="entry name" value="NADH-ubiquinone/plastoquinone oxidoreductase chain 6, subunit NuoJ"/>
    <property type="match status" value="1"/>
</dbReference>
<dbReference type="OrthoDB" id="9807568at2"/>
<feature type="transmembrane region" description="Helical" evidence="10">
    <location>
        <begin position="159"/>
        <end position="183"/>
    </location>
</feature>
<keyword evidence="7" id="KW-0406">Ion transport</keyword>
<dbReference type="GO" id="GO:0015297">
    <property type="term" value="F:antiporter activity"/>
    <property type="evidence" value="ECO:0007669"/>
    <property type="project" value="UniProtKB-KW"/>
</dbReference>
<dbReference type="InterPro" id="IPR050616">
    <property type="entry name" value="CPA3_Na-H_Antiporter_A"/>
</dbReference>
<evidence type="ECO:0000259" key="12">
    <source>
        <dbReference type="Pfam" id="PF00662"/>
    </source>
</evidence>
<evidence type="ECO:0000259" key="11">
    <source>
        <dbReference type="Pfam" id="PF00361"/>
    </source>
</evidence>
<evidence type="ECO:0000256" key="5">
    <source>
        <dbReference type="ARBA" id="ARBA00022692"/>
    </source>
</evidence>
<evidence type="ECO:0000256" key="10">
    <source>
        <dbReference type="SAM" id="Phobius"/>
    </source>
</evidence>
<dbReference type="AlphaFoldDB" id="A0A5R8KA17"/>
<feature type="domain" description="NADH-Ubiquinone oxidoreductase (complex I) chain 5 N-terminal" evidence="12">
    <location>
        <begin position="61"/>
        <end position="108"/>
    </location>
</feature>
<dbReference type="Proteomes" id="UP000306196">
    <property type="component" value="Unassembled WGS sequence"/>
</dbReference>
<keyword evidence="5 9" id="KW-0812">Transmembrane</keyword>
<dbReference type="RefSeq" id="WP_138087849.1">
    <property type="nucleotide sequence ID" value="NZ_VAUV01000015.1"/>
</dbReference>
<dbReference type="InterPro" id="IPR001750">
    <property type="entry name" value="ND/Mrp_TM"/>
</dbReference>
<feature type="domain" description="NADH:quinone oxidoreductase/Mrp antiporter transmembrane" evidence="11">
    <location>
        <begin position="124"/>
        <end position="407"/>
    </location>
</feature>
<keyword evidence="16" id="KW-1185">Reference proteome</keyword>
<feature type="transmembrane region" description="Helical" evidence="10">
    <location>
        <begin position="365"/>
        <end position="385"/>
    </location>
</feature>
<feature type="transmembrane region" description="Helical" evidence="10">
    <location>
        <begin position="621"/>
        <end position="640"/>
    </location>
</feature>
<feature type="transmembrane region" description="Helical" evidence="10">
    <location>
        <begin position="76"/>
        <end position="97"/>
    </location>
</feature>
<feature type="transmembrane region" description="Helical" evidence="10">
    <location>
        <begin position="203"/>
        <end position="228"/>
    </location>
</feature>
<feature type="transmembrane region" description="Helical" evidence="10">
    <location>
        <begin position="595"/>
        <end position="614"/>
    </location>
</feature>
<evidence type="ECO:0000256" key="4">
    <source>
        <dbReference type="ARBA" id="ARBA00022475"/>
    </source>
</evidence>
<comment type="caution">
    <text evidence="15">The sequence shown here is derived from an EMBL/GenBank/DDBJ whole genome shotgun (WGS) entry which is preliminary data.</text>
</comment>
<reference evidence="15 16" key="1">
    <citation type="submission" date="2019-05" db="EMBL/GenBank/DDBJ databases">
        <title>Verrucobacter flavum gen. nov., sp. nov. a new member of the family Verrucomicrobiaceae.</title>
        <authorList>
            <person name="Szuroczki S."/>
            <person name="Abbaszade G."/>
            <person name="Szabo A."/>
            <person name="Felfoldi T."/>
            <person name="Schumann P."/>
            <person name="Boka K."/>
            <person name="Keki Z."/>
            <person name="Toumi M."/>
            <person name="Toth E."/>
        </authorList>
    </citation>
    <scope>NUCLEOTIDE SEQUENCE [LARGE SCALE GENOMIC DNA]</scope>
    <source>
        <strain evidence="15 16">MG-N-17</strain>
    </source>
</reference>
<dbReference type="GO" id="GO:0005886">
    <property type="term" value="C:plasma membrane"/>
    <property type="evidence" value="ECO:0007669"/>
    <property type="project" value="UniProtKB-SubCell"/>
</dbReference>
<evidence type="ECO:0000256" key="6">
    <source>
        <dbReference type="ARBA" id="ARBA00022989"/>
    </source>
</evidence>
<feature type="transmembrane region" description="Helical" evidence="10">
    <location>
        <begin position="128"/>
        <end position="147"/>
    </location>
</feature>
<name>A0A5R8KA17_9BACT</name>
<keyword evidence="3" id="KW-0050">Antiport</keyword>
<feature type="transmembrane region" description="Helical" evidence="10">
    <location>
        <begin position="240"/>
        <end position="261"/>
    </location>
</feature>
<evidence type="ECO:0000256" key="7">
    <source>
        <dbReference type="ARBA" id="ARBA00023065"/>
    </source>
</evidence>
<accession>A0A5R8KA17</accession>
<evidence type="ECO:0000256" key="3">
    <source>
        <dbReference type="ARBA" id="ARBA00022449"/>
    </source>
</evidence>
<protein>
    <submittedName>
        <fullName evidence="15">Putative monovalent cation/H+ antiporter subunit A</fullName>
    </submittedName>
</protein>
<feature type="transmembrane region" description="Helical" evidence="10">
    <location>
        <begin position="296"/>
        <end position="314"/>
    </location>
</feature>
<dbReference type="PRINTS" id="PR01434">
    <property type="entry name" value="NADHDHGNASE5"/>
</dbReference>
<dbReference type="InterPro" id="IPR042106">
    <property type="entry name" value="Nuo/plastoQ_OxRdtase_6_NuoJ"/>
</dbReference>
<dbReference type="InterPro" id="IPR025383">
    <property type="entry name" value="MrpA_C/MbhD"/>
</dbReference>
<dbReference type="Pfam" id="PF13244">
    <property type="entry name" value="MbhD"/>
    <property type="match status" value="1"/>
</dbReference>
<keyword evidence="4" id="KW-1003">Cell membrane</keyword>
<feature type="transmembrane region" description="Helical" evidence="10">
    <location>
        <begin position="447"/>
        <end position="471"/>
    </location>
</feature>
<dbReference type="Pfam" id="PF20501">
    <property type="entry name" value="MbhE"/>
    <property type="match status" value="1"/>
</dbReference>
<dbReference type="Pfam" id="PF00361">
    <property type="entry name" value="Proton_antipo_M"/>
    <property type="match status" value="1"/>
</dbReference>
<feature type="transmembrane region" description="Helical" evidence="10">
    <location>
        <begin position="646"/>
        <end position="668"/>
    </location>
</feature>
<keyword evidence="2" id="KW-0813">Transport</keyword>
<evidence type="ECO:0000256" key="9">
    <source>
        <dbReference type="RuleBase" id="RU000320"/>
    </source>
</evidence>
<feature type="transmembrane region" description="Helical" evidence="10">
    <location>
        <begin position="491"/>
        <end position="514"/>
    </location>
</feature>
<feature type="transmembrane region" description="Helical" evidence="10">
    <location>
        <begin position="405"/>
        <end position="426"/>
    </location>
</feature>
<sequence length="778" mass="82727">MLLAVFSAFILAILAPTLHRLTRGLSGWIFALVPAAIAAFYASHFGKISSGEVITQTINWIPSLGIHLAFRLDGLSLLFGLLISGIGALIFIYAGGYLHGHPQLGRFFCFLSFFMGAMLGLVTSDNLLSLFIFWELTSLSSYLLIGFNHESEESRASALKALLVTFFGGQALMLGLILIGIAGQTYSLSELLNNADIVRESPLYTGALLLVILGAFTKSAQVPFHFWLPGAMAAPTPVSAYLHSATMVTAGVFLLARLQPILGGSPLWHGLLTTFGAATMLTGAALAVAQTDLKKLLAYTTVSALGTLVMLLGIGTPLAIQAAALFLIVHSLYKGSLFMVAGTIDHETGTRDVRQLGGLAKAMPITALAAGLAALSMCGFIPALGFIGKELLYEAALHAPQHSGLLVIVSVFGNALVVAVGLIVAVRPFLGKAGETPKHAHEAPPSLWLGPIVLATLGLLLGLLPFLAAQYSVGPAASAIAGQTLPTKLSLWHGFNVMLGLSAATLVIGVALYFSRNSLRELGGLMRPLAAFGPEQWYAKSLNSMVTFAGIQTRIQQHGYLRYYVMMVLAVTTLAIVLGLSRSEIHAGWANLADVRFYEVLIGVIILAAGLYAVTTRGRLSAVAGLGVVGWSVALIFALYGAPDLAITQFMVETLSLILFILVIYHLPRFKEYTDRKTRIRDAILCSAAGVAIAVMVMKALGTDSVQSISPYYVENSLNAQGRNIVNVILVDFRALDTLGEITVLGIAALGVYALIKLRPKPEPEPEPETQSTKEETK</sequence>
<organism evidence="15 16">
    <name type="scientific">Phragmitibacter flavus</name>
    <dbReference type="NCBI Taxonomy" id="2576071"/>
    <lineage>
        <taxon>Bacteria</taxon>
        <taxon>Pseudomonadati</taxon>
        <taxon>Verrucomicrobiota</taxon>
        <taxon>Verrucomicrobiia</taxon>
        <taxon>Verrucomicrobiales</taxon>
        <taxon>Verrucomicrobiaceae</taxon>
        <taxon>Phragmitibacter</taxon>
    </lineage>
</organism>
<comment type="subcellular location">
    <subcellularLocation>
        <location evidence="1">Cell membrane</location>
        <topology evidence="1">Multi-pass membrane protein</topology>
    </subcellularLocation>
    <subcellularLocation>
        <location evidence="9">Membrane</location>
        <topology evidence="9">Multi-pass membrane protein</topology>
    </subcellularLocation>
</comment>
<keyword evidence="8 10" id="KW-0472">Membrane</keyword>
<proteinExistence type="predicted"/>
<dbReference type="PANTHER" id="PTHR43373:SF1">
    <property type="entry name" value="NA(+)_H(+) ANTIPORTER SUBUNIT A"/>
    <property type="match status" value="1"/>
</dbReference>
<dbReference type="EMBL" id="VAUV01000015">
    <property type="protein sequence ID" value="TLD69163.1"/>
    <property type="molecule type" value="Genomic_DNA"/>
</dbReference>
<keyword evidence="6 10" id="KW-1133">Transmembrane helix</keyword>
<feature type="transmembrane region" description="Helical" evidence="10">
    <location>
        <begin position="104"/>
        <end position="122"/>
    </location>
</feature>
<evidence type="ECO:0000256" key="8">
    <source>
        <dbReference type="ARBA" id="ARBA00023136"/>
    </source>
</evidence>